<evidence type="ECO:0000256" key="1">
    <source>
        <dbReference type="SAM" id="MobiDB-lite"/>
    </source>
</evidence>
<evidence type="ECO:0000313" key="2">
    <source>
        <dbReference type="EMBL" id="TDC77273.1"/>
    </source>
</evidence>
<name>A0A4R4TQ54_9ACTN</name>
<feature type="region of interest" description="Disordered" evidence="1">
    <location>
        <begin position="92"/>
        <end position="119"/>
    </location>
</feature>
<dbReference type="Proteomes" id="UP000295345">
    <property type="component" value="Unassembled WGS sequence"/>
</dbReference>
<evidence type="ECO:0000313" key="3">
    <source>
        <dbReference type="Proteomes" id="UP000295345"/>
    </source>
</evidence>
<dbReference type="AlphaFoldDB" id="A0A4R4TQ54"/>
<protein>
    <submittedName>
        <fullName evidence="2">Uncharacterized protein</fullName>
    </submittedName>
</protein>
<gene>
    <name evidence="2" type="ORF">E1283_07775</name>
</gene>
<dbReference type="RefSeq" id="WP_132817167.1">
    <property type="nucleotide sequence ID" value="NZ_SMKI01000057.1"/>
</dbReference>
<organism evidence="2 3">
    <name type="scientific">Streptomyces hainanensis</name>
    <dbReference type="NCBI Taxonomy" id="402648"/>
    <lineage>
        <taxon>Bacteria</taxon>
        <taxon>Bacillati</taxon>
        <taxon>Actinomycetota</taxon>
        <taxon>Actinomycetes</taxon>
        <taxon>Kitasatosporales</taxon>
        <taxon>Streptomycetaceae</taxon>
        <taxon>Streptomyces</taxon>
    </lineage>
</organism>
<accession>A0A4R4TQ54</accession>
<dbReference type="OrthoDB" id="134981at2"/>
<feature type="region of interest" description="Disordered" evidence="1">
    <location>
        <begin position="356"/>
        <end position="387"/>
    </location>
</feature>
<proteinExistence type="predicted"/>
<keyword evidence="3" id="KW-1185">Reference proteome</keyword>
<dbReference type="EMBL" id="SMKI01000057">
    <property type="protein sequence ID" value="TDC77273.1"/>
    <property type="molecule type" value="Genomic_DNA"/>
</dbReference>
<reference evidence="2 3" key="1">
    <citation type="submission" date="2019-03" db="EMBL/GenBank/DDBJ databases">
        <title>Draft genome sequences of novel Actinobacteria.</title>
        <authorList>
            <person name="Sahin N."/>
            <person name="Ay H."/>
            <person name="Saygin H."/>
        </authorList>
    </citation>
    <scope>NUCLEOTIDE SEQUENCE [LARGE SCALE GENOMIC DNA]</scope>
    <source>
        <strain evidence="2 3">DSM 41900</strain>
    </source>
</reference>
<dbReference type="Pfam" id="PF20129">
    <property type="entry name" value="DUF6519"/>
    <property type="match status" value="2"/>
</dbReference>
<feature type="compositionally biased region" description="Basic and acidic residues" evidence="1">
    <location>
        <begin position="104"/>
        <end position="117"/>
    </location>
</feature>
<comment type="caution">
    <text evidence="2">The sequence shown here is derived from an EMBL/GenBank/DDBJ whole genome shotgun (WGS) entry which is preliminary data.</text>
</comment>
<sequence>MHGDLSRVTFRPARHYSAVLHQQGRVQLDADANEQIAIQLHHARTLAADLIGPHGGPARALGFAVGYVPGNRELDDLTIGGGRYYVDGIPLDADRPAPGVPAEPGRRAQPDPERPEEPATWTYWEQPDAHLDPERPADRLPDELPYLVYLEVWERAVTAAEDPDIREVALGGVLPDTAARIRTLWKVLPLTAEQLGEIEGEGPEARRAAFAAWAAGRQAASSWLAARAERPEGADDKPCLTRPDARYRGPENQLYRIEIHDGGTAEDGATFKWSRENGSVVLPVVEVDGTWIELATLGGDGKLALDAGDWVEVLDSAYASRLEIPDPAEDRRPAPARLLQVEEVDLPGRRVRLHEEPAPGVGRAPHRNPYLRRWDQRPTGGRSAERVDGALPVAEGVWLDLEDGVQVYFEPGGGYRAGDHWVTAARTVTGTVEWPRDATGEPLLQPPAGIARHYAPLAWIAADGTVEDLRYAFGRLAGPVENAIEG</sequence>
<dbReference type="InterPro" id="IPR045392">
    <property type="entry name" value="DUF6519"/>
</dbReference>